<dbReference type="PANTHER" id="PTHR19848">
    <property type="entry name" value="WD40 REPEAT PROTEIN"/>
    <property type="match status" value="1"/>
</dbReference>
<comment type="caution">
    <text evidence="1">The sequence shown here is derived from an EMBL/GenBank/DDBJ whole genome shotgun (WGS) entry which is preliminary data.</text>
</comment>
<dbReference type="Gene3D" id="2.130.10.10">
    <property type="entry name" value="YVTN repeat-like/Quinoprotein amine dehydrogenase"/>
    <property type="match status" value="3"/>
</dbReference>
<name>A0A2W2CMV3_9ACTN</name>
<evidence type="ECO:0000313" key="2">
    <source>
        <dbReference type="Proteomes" id="UP000248627"/>
    </source>
</evidence>
<organism evidence="1 2">
    <name type="scientific">Micromonospora endophytica</name>
    <dbReference type="NCBI Taxonomy" id="515350"/>
    <lineage>
        <taxon>Bacteria</taxon>
        <taxon>Bacillati</taxon>
        <taxon>Actinomycetota</taxon>
        <taxon>Actinomycetes</taxon>
        <taxon>Micromonosporales</taxon>
        <taxon>Micromonosporaceae</taxon>
        <taxon>Micromonospora</taxon>
    </lineage>
</organism>
<dbReference type="EMBL" id="POTX01000106">
    <property type="protein sequence ID" value="PZF94444.1"/>
    <property type="molecule type" value="Genomic_DNA"/>
</dbReference>
<dbReference type="AlphaFoldDB" id="A0A2W2CMV3"/>
<proteinExistence type="predicted"/>
<reference evidence="1 2" key="1">
    <citation type="submission" date="2018-01" db="EMBL/GenBank/DDBJ databases">
        <title>Draft genome sequence of Jishengella endophytica.</title>
        <authorList>
            <person name="Sahin N."/>
            <person name="Ay H."/>
            <person name="Saygin H."/>
        </authorList>
    </citation>
    <scope>NUCLEOTIDE SEQUENCE [LARGE SCALE GENOMIC DNA]</scope>
    <source>
        <strain evidence="1 2">DSM 45430</strain>
    </source>
</reference>
<dbReference type="SUPFAM" id="SSF50978">
    <property type="entry name" value="WD40 repeat-like"/>
    <property type="match status" value="3"/>
</dbReference>
<keyword evidence="2" id="KW-1185">Reference proteome</keyword>
<accession>A0A2W2CMV3</accession>
<dbReference type="InterPro" id="IPR015943">
    <property type="entry name" value="WD40/YVTN_repeat-like_dom_sf"/>
</dbReference>
<dbReference type="Proteomes" id="UP000248627">
    <property type="component" value="Unassembled WGS sequence"/>
</dbReference>
<dbReference type="PROSITE" id="PS00678">
    <property type="entry name" value="WD_REPEATS_1"/>
    <property type="match status" value="1"/>
</dbReference>
<dbReference type="InterPro" id="IPR036322">
    <property type="entry name" value="WD40_repeat_dom_sf"/>
</dbReference>
<dbReference type="Gene3D" id="2.40.10.480">
    <property type="match status" value="1"/>
</dbReference>
<evidence type="ECO:0000313" key="1">
    <source>
        <dbReference type="EMBL" id="PZF94444.1"/>
    </source>
</evidence>
<dbReference type="PROSITE" id="PS50294">
    <property type="entry name" value="WD_REPEATS_REGION"/>
    <property type="match status" value="2"/>
</dbReference>
<dbReference type="InterPro" id="IPR001680">
    <property type="entry name" value="WD40_rpt"/>
</dbReference>
<protein>
    <submittedName>
        <fullName evidence="1">Repetative protein</fullName>
    </submittedName>
</protein>
<gene>
    <name evidence="1" type="ORF">C1I93_16610</name>
</gene>
<dbReference type="OrthoDB" id="218695at2"/>
<dbReference type="RefSeq" id="WP_111244204.1">
    <property type="nucleotide sequence ID" value="NZ_AP023358.1"/>
</dbReference>
<dbReference type="Pfam" id="PF00400">
    <property type="entry name" value="WD40"/>
    <property type="match status" value="3"/>
</dbReference>
<dbReference type="PANTHER" id="PTHR19848:SF8">
    <property type="entry name" value="F-BOX AND WD REPEAT DOMAIN CONTAINING 7"/>
    <property type="match status" value="1"/>
</dbReference>
<dbReference type="SMART" id="SM00320">
    <property type="entry name" value="WD40"/>
    <property type="match status" value="10"/>
</dbReference>
<sequence>MRVVDFGRDVTGHRAPVTGVAFDPTGRLLASCSYDGSVLLWDVTTAQNPELVGRLRHRRLVNSMCWNPADGSLLATASADKTAAVWRVRAHEDPQLVSVLARHTDDVNAVAWTPDGERLVCVSEDGRVSLWNARSAALIGELGAHTAHCMAVAINGDGLIATVGEDGLVSVGHPDDRSAAATRSYPSSVEGCAWSRSGKLLAIARDDGVVDLLHPDLSVQISIQVSSVAARSVAFTDDDSAVVVGAYDGRVHVLGVDGELVRWFQDARFWPRSVATHGGIVAVGSFWSRPHLLELATGRDLTGGHEPTHGPNALAVRGEELIIGCDSGAVLVTDPSGRADAGPPRVVQVAESPILSLAVHGDLVYAGTYSGHVVAHRLDQISGESTAAQVSSVPLGAPVPSLTCVDGRIVAGTYNGDLIALDPATLAISDSGPAHGGSVKALAAFGDGFLSASTDRTVAVGTLTDRQVLWDHGNLVNDVATLGGRVVASAGRDHTVRVARLAPAGDGRWQVVEQHTLLGPDESVKCVGLLGTPEAPVVLAGSYDFGLHLWQVRWGRTADGLVNGRLLSEFRQGLSCIAALSPDLLAVASWDGRIALVGTDHDGRVRVRSLMDVEDLVSQRGQLAEVTR</sequence>
<dbReference type="InterPro" id="IPR019775">
    <property type="entry name" value="WD40_repeat_CS"/>
</dbReference>
<dbReference type="PROSITE" id="PS50082">
    <property type="entry name" value="WD_REPEATS_2"/>
    <property type="match status" value="3"/>
</dbReference>